<keyword evidence="2" id="KW-1185">Reference proteome</keyword>
<comment type="caution">
    <text evidence="1">The sequence shown here is derived from an EMBL/GenBank/DDBJ whole genome shotgun (WGS) entry which is preliminary data.</text>
</comment>
<evidence type="ECO:0000313" key="1">
    <source>
        <dbReference type="EMBL" id="MFH6602489.1"/>
    </source>
</evidence>
<organism evidence="1 2">
    <name type="scientific">Meishania litoralis</name>
    <dbReference type="NCBI Taxonomy" id="3434685"/>
    <lineage>
        <taxon>Bacteria</taxon>
        <taxon>Pseudomonadati</taxon>
        <taxon>Bacteroidota</taxon>
        <taxon>Flavobacteriia</taxon>
        <taxon>Flavobacteriales</taxon>
        <taxon>Flavobacteriaceae</taxon>
        <taxon>Meishania</taxon>
    </lineage>
</organism>
<evidence type="ECO:0000313" key="2">
    <source>
        <dbReference type="Proteomes" id="UP001595191"/>
    </source>
</evidence>
<dbReference type="EMBL" id="JBHFPV010000001">
    <property type="protein sequence ID" value="MFH6602489.1"/>
    <property type="molecule type" value="Genomic_DNA"/>
</dbReference>
<protein>
    <submittedName>
        <fullName evidence="1">Uncharacterized protein</fullName>
    </submittedName>
</protein>
<proteinExistence type="predicted"/>
<accession>A0ACC7LHM0</accession>
<name>A0ACC7LHM0_9FLAO</name>
<dbReference type="Proteomes" id="UP001595191">
    <property type="component" value="Unassembled WGS sequence"/>
</dbReference>
<sequence>MRIFWFLVITFLFVSCDFEKSKEKKTRELVNQEMRDIDWNEVDNYPLFENCDELSNKSAQKDCFKNEVIKHFTTTLQEFEFVLNEGINATIYVDFIVDQEGNIEVLNIEKSRMIDLQMPEFDGIIVQGLKGLPEIAPALKRGVPVKSKYRIPIELNAK</sequence>
<gene>
    <name evidence="1" type="ORF">ACEZ3G_03305</name>
</gene>
<reference evidence="1" key="1">
    <citation type="submission" date="2024-09" db="EMBL/GenBank/DDBJ databases">
        <authorList>
            <person name="Liu J."/>
        </authorList>
    </citation>
    <scope>NUCLEOTIDE SEQUENCE</scope>
    <source>
        <strain evidence="1">NBU2967</strain>
    </source>
</reference>